<name>A0A7I7Y712_9MYCO</name>
<protein>
    <submittedName>
        <fullName evidence="1">Uncharacterized protein</fullName>
    </submittedName>
</protein>
<dbReference type="OrthoDB" id="3629104at2"/>
<dbReference type="AlphaFoldDB" id="A0A7I7Y712"/>
<keyword evidence="2" id="KW-1185">Reference proteome</keyword>
<reference evidence="1" key="2">
    <citation type="submission" date="2020-02" db="EMBL/GenBank/DDBJ databases">
        <authorList>
            <person name="Matsumoto Y."/>
            <person name="Motooka D."/>
            <person name="Nakamura S."/>
        </authorList>
    </citation>
    <scope>NUCLEOTIDE SEQUENCE</scope>
    <source>
        <strain evidence="1">JCM 13671</strain>
    </source>
</reference>
<reference evidence="1" key="1">
    <citation type="journal article" date="2019" name="Emerg. Microbes Infect.">
        <title>Comprehensive subspecies identification of 175 nontuberculous mycobacteria species based on 7547 genomic profiles.</title>
        <authorList>
            <person name="Matsumoto Y."/>
            <person name="Kinjo T."/>
            <person name="Motooka D."/>
            <person name="Nabeya D."/>
            <person name="Jung N."/>
            <person name="Uechi K."/>
            <person name="Horii T."/>
            <person name="Iida T."/>
            <person name="Fujita J."/>
            <person name="Nakamura S."/>
        </authorList>
    </citation>
    <scope>NUCLEOTIDE SEQUENCE [LARGE SCALE GENOMIC DNA]</scope>
    <source>
        <strain evidence="1">JCM 13671</strain>
    </source>
</reference>
<proteinExistence type="predicted"/>
<dbReference type="EMBL" id="AP022612">
    <property type="protein sequence ID" value="BBZ36661.1"/>
    <property type="molecule type" value="Genomic_DNA"/>
</dbReference>
<evidence type="ECO:0000313" key="1">
    <source>
        <dbReference type="EMBL" id="BBZ36661.1"/>
    </source>
</evidence>
<evidence type="ECO:0000313" key="2">
    <source>
        <dbReference type="Proteomes" id="UP000466931"/>
    </source>
</evidence>
<organism evidence="1 2">
    <name type="scientific">Mycolicibacterium confluentis</name>
    <dbReference type="NCBI Taxonomy" id="28047"/>
    <lineage>
        <taxon>Bacteria</taxon>
        <taxon>Bacillati</taxon>
        <taxon>Actinomycetota</taxon>
        <taxon>Actinomycetes</taxon>
        <taxon>Mycobacteriales</taxon>
        <taxon>Mycobacteriaceae</taxon>
        <taxon>Mycolicibacterium</taxon>
    </lineage>
</organism>
<gene>
    <name evidence="1" type="ORF">MCNF_52660</name>
</gene>
<sequence length="76" mass="7672">MGARCRACDADEAHCHGTLIVHGAGRPECTEDGCGTPELTMHTFVVDCDVVACECGQPIGSGARFASSTGLASSSG</sequence>
<accession>A0A7I7Y712</accession>
<dbReference type="Proteomes" id="UP000466931">
    <property type="component" value="Chromosome"/>
</dbReference>